<dbReference type="InterPro" id="IPR021732">
    <property type="entry name" value="DUF3301"/>
</dbReference>
<dbReference type="Proteomes" id="UP000185739">
    <property type="component" value="Chromosome"/>
</dbReference>
<dbReference type="RefSeq" id="WP_075148437.1">
    <property type="nucleotide sequence ID" value="NZ_CP018839.1"/>
</dbReference>
<organism evidence="1 2">
    <name type="scientific">Thauera chlorobenzoica</name>
    <dbReference type="NCBI Taxonomy" id="96773"/>
    <lineage>
        <taxon>Bacteria</taxon>
        <taxon>Pseudomonadati</taxon>
        <taxon>Pseudomonadota</taxon>
        <taxon>Betaproteobacteria</taxon>
        <taxon>Rhodocyclales</taxon>
        <taxon>Zoogloeaceae</taxon>
        <taxon>Thauera</taxon>
    </lineage>
</organism>
<dbReference type="AlphaFoldDB" id="A0A1H5S1A4"/>
<evidence type="ECO:0000313" key="1">
    <source>
        <dbReference type="EMBL" id="APR05019.1"/>
    </source>
</evidence>
<keyword evidence="2" id="KW-1185">Reference proteome</keyword>
<protein>
    <submittedName>
        <fullName evidence="1">Uncharacterized protein</fullName>
    </submittedName>
</protein>
<dbReference type="STRING" id="96773.Tchl_2176"/>
<dbReference type="Pfam" id="PF11743">
    <property type="entry name" value="DUF3301"/>
    <property type="match status" value="1"/>
</dbReference>
<gene>
    <name evidence="1" type="ORF">Tchl_2176</name>
</gene>
<reference evidence="1 2" key="1">
    <citation type="submission" date="2016-12" db="EMBL/GenBank/DDBJ databases">
        <title>Complete genome sequence of Thauera chlorobenzoica, a Betaproteobacterium degrading haloaromatics anaerobically to CO2 and halides.</title>
        <authorList>
            <person name="Goris T."/>
            <person name="Mergelsberg M."/>
            <person name="Boll M."/>
        </authorList>
    </citation>
    <scope>NUCLEOTIDE SEQUENCE [LARGE SCALE GENOMIC DNA]</scope>
    <source>
        <strain evidence="1 2">3CB1</strain>
    </source>
</reference>
<name>A0A1H5S1A4_9RHOO</name>
<accession>A0A1H5S1A4</accession>
<evidence type="ECO:0000313" key="2">
    <source>
        <dbReference type="Proteomes" id="UP000185739"/>
    </source>
</evidence>
<proteinExistence type="predicted"/>
<sequence length="113" mass="12435">MNLAEIAALLALGGVAWFWLDSLKAREAGVLAARRACAREGVQFLDETVVGRGLRLARDERGHMVLRRAYEFEYSLTGNDRHHGSVVLEGREVTLVDVSAHRPPASAVVVDLR</sequence>
<dbReference type="EMBL" id="CP018839">
    <property type="protein sequence ID" value="APR05019.1"/>
    <property type="molecule type" value="Genomic_DNA"/>
</dbReference>
<dbReference type="OrthoDB" id="5959530at2"/>
<dbReference type="KEGG" id="tcl:Tchl_2176"/>